<dbReference type="SMART" id="SM00822">
    <property type="entry name" value="PKS_KR"/>
    <property type="match status" value="1"/>
</dbReference>
<dbReference type="Proteomes" id="UP000246085">
    <property type="component" value="Chromosome BRAD3257"/>
</dbReference>
<dbReference type="Pfam" id="PF13561">
    <property type="entry name" value="adh_short_C2"/>
    <property type="match status" value="1"/>
</dbReference>
<reference evidence="5 6" key="1">
    <citation type="submission" date="2018-03" db="EMBL/GenBank/DDBJ databases">
        <authorList>
            <person name="Gully D."/>
        </authorList>
    </citation>
    <scope>NUCLEOTIDE SEQUENCE [LARGE SCALE GENOMIC DNA]</scope>
    <source>
        <strain evidence="5">ORS3257</strain>
    </source>
</reference>
<organism evidence="5 6">
    <name type="scientific">Bradyrhizobium vignae</name>
    <dbReference type="NCBI Taxonomy" id="1549949"/>
    <lineage>
        <taxon>Bacteria</taxon>
        <taxon>Pseudomonadati</taxon>
        <taxon>Pseudomonadota</taxon>
        <taxon>Alphaproteobacteria</taxon>
        <taxon>Hyphomicrobiales</taxon>
        <taxon>Nitrobacteraceae</taxon>
        <taxon>Bradyrhizobium</taxon>
    </lineage>
</organism>
<dbReference type="InterPro" id="IPR020904">
    <property type="entry name" value="Sc_DH/Rdtase_CS"/>
</dbReference>
<name>A0A2U3PUQ3_9BRAD</name>
<feature type="domain" description="Ketoreductase" evidence="4">
    <location>
        <begin position="16"/>
        <end position="196"/>
    </location>
</feature>
<dbReference type="KEGG" id="bvz:BRAD3257_1774"/>
<evidence type="ECO:0000313" key="5">
    <source>
        <dbReference type="EMBL" id="SPP92890.1"/>
    </source>
</evidence>
<keyword evidence="2" id="KW-0560">Oxidoreductase</keyword>
<dbReference type="GO" id="GO:0016491">
    <property type="term" value="F:oxidoreductase activity"/>
    <property type="evidence" value="ECO:0007669"/>
    <property type="project" value="UniProtKB-KW"/>
</dbReference>
<dbReference type="Gene3D" id="3.40.50.720">
    <property type="entry name" value="NAD(P)-binding Rossmann-like Domain"/>
    <property type="match status" value="1"/>
</dbReference>
<dbReference type="PRINTS" id="PR00081">
    <property type="entry name" value="GDHRDH"/>
</dbReference>
<dbReference type="SUPFAM" id="SSF51735">
    <property type="entry name" value="NAD(P)-binding Rossmann-fold domains"/>
    <property type="match status" value="1"/>
</dbReference>
<dbReference type="RefSeq" id="WP_122401415.1">
    <property type="nucleotide sequence ID" value="NZ_LS398110.1"/>
</dbReference>
<dbReference type="PRINTS" id="PR00080">
    <property type="entry name" value="SDRFAMILY"/>
</dbReference>
<dbReference type="InterPro" id="IPR057326">
    <property type="entry name" value="KR_dom"/>
</dbReference>
<dbReference type="InterPro" id="IPR002347">
    <property type="entry name" value="SDR_fam"/>
</dbReference>
<dbReference type="EMBL" id="LS398110">
    <property type="protein sequence ID" value="SPP92890.1"/>
    <property type="molecule type" value="Genomic_DNA"/>
</dbReference>
<comment type="similarity">
    <text evidence="1">Belongs to the short-chain dehydrogenases/reductases (SDR) family.</text>
</comment>
<protein>
    <submittedName>
        <fullName evidence="5">PsfG</fullName>
    </submittedName>
</protein>
<proteinExistence type="inferred from homology"/>
<dbReference type="PROSITE" id="PS00061">
    <property type="entry name" value="ADH_SHORT"/>
    <property type="match status" value="1"/>
</dbReference>
<dbReference type="FunFam" id="3.40.50.720:FF:000084">
    <property type="entry name" value="Short-chain dehydrogenase reductase"/>
    <property type="match status" value="1"/>
</dbReference>
<keyword evidence="3" id="KW-0520">NAD</keyword>
<evidence type="ECO:0000259" key="4">
    <source>
        <dbReference type="SMART" id="SM00822"/>
    </source>
</evidence>
<gene>
    <name evidence="5" type="primary">psfG</name>
    <name evidence="5" type="ORF">BRAD3257_1774</name>
</gene>
<dbReference type="PANTHER" id="PTHR24321">
    <property type="entry name" value="DEHYDROGENASES, SHORT CHAIN"/>
    <property type="match status" value="1"/>
</dbReference>
<dbReference type="AlphaFoldDB" id="A0A2U3PUQ3"/>
<accession>A0A2U3PUQ3</accession>
<evidence type="ECO:0000313" key="6">
    <source>
        <dbReference type="Proteomes" id="UP000246085"/>
    </source>
</evidence>
<evidence type="ECO:0000256" key="3">
    <source>
        <dbReference type="ARBA" id="ARBA00023027"/>
    </source>
</evidence>
<evidence type="ECO:0000256" key="2">
    <source>
        <dbReference type="ARBA" id="ARBA00023002"/>
    </source>
</evidence>
<dbReference type="PANTHER" id="PTHR24321:SF8">
    <property type="entry name" value="ESTRADIOL 17-BETA-DEHYDROGENASE 8-RELATED"/>
    <property type="match status" value="1"/>
</dbReference>
<evidence type="ECO:0000256" key="1">
    <source>
        <dbReference type="ARBA" id="ARBA00006484"/>
    </source>
</evidence>
<sequence>MSDADQLTGVKPLAGKVAIVTGAGQGLGATFATELARAGASIVIGDISSTEETYRAIESIRRNVAAVRLDVTDGRSVAAMVDVAIRQFGSVDILVNNAAISGILKLQPLTEISSDDWDRVLAVNTRGTFECIKAVVQPMKKAGYGKIINLASGTAIKGSPGLAHYVASKGAVISLTRAAARELGDFGIRVNAIAPGLTMSAGILNNASWNSDVVSRNVATRAIKREVYPEDLIGTLLFMASPASDFMTGQTICVDGGSVMI</sequence>
<dbReference type="InterPro" id="IPR036291">
    <property type="entry name" value="NAD(P)-bd_dom_sf"/>
</dbReference>